<gene>
    <name evidence="2" type="ordered locus">Psta_3286</name>
</gene>
<accession>D2QXB0</accession>
<protein>
    <submittedName>
        <fullName evidence="2">Uncharacterized protein</fullName>
    </submittedName>
</protein>
<dbReference type="Proteomes" id="UP000001887">
    <property type="component" value="Chromosome"/>
</dbReference>
<dbReference type="HOGENOM" id="CLU_1119360_0_0_0"/>
<name>D2QXB0_PIRSD</name>
<dbReference type="KEGG" id="psl:Psta_3286"/>
<dbReference type="AlphaFoldDB" id="D2QXB0"/>
<dbReference type="OrthoDB" id="289869at2"/>
<dbReference type="STRING" id="530564.Psta_3286"/>
<organism evidence="2 3">
    <name type="scientific">Pirellula staleyi (strain ATCC 27377 / DSM 6068 / ICPB 4128)</name>
    <name type="common">Pirella staleyi</name>
    <dbReference type="NCBI Taxonomy" id="530564"/>
    <lineage>
        <taxon>Bacteria</taxon>
        <taxon>Pseudomonadati</taxon>
        <taxon>Planctomycetota</taxon>
        <taxon>Planctomycetia</taxon>
        <taxon>Pirellulales</taxon>
        <taxon>Pirellulaceae</taxon>
        <taxon>Pirellula</taxon>
    </lineage>
</organism>
<evidence type="ECO:0000313" key="2">
    <source>
        <dbReference type="EMBL" id="ADB17950.1"/>
    </source>
</evidence>
<keyword evidence="3" id="KW-1185">Reference proteome</keyword>
<evidence type="ECO:0000313" key="3">
    <source>
        <dbReference type="Proteomes" id="UP000001887"/>
    </source>
</evidence>
<evidence type="ECO:0000256" key="1">
    <source>
        <dbReference type="SAM" id="MobiDB-lite"/>
    </source>
</evidence>
<sequence length="248" mass="26095">MNATEVENLVREVLRQLTAVSSAAPGSTAVASPKPPVETPRTAPIPSGTAVVRDSLVTLASIEDRLTGISRMVVSSRAIVTPAVVDELRKRGISIVRSADAIAGTTLANLGRELVVTLASDGLAALRTDLVSVLRRTIPQLELIDNCRSPKLEDVLAELTSRVVSRGRVGLLLTSTTAVAAALANRTRGVRALVATSGQSIDDAADTLAPNLIVVDRLKVNVWQLRAIASRLVSHGVMTPAAPWNQLL</sequence>
<reference evidence="2 3" key="1">
    <citation type="journal article" date="2009" name="Stand. Genomic Sci.">
        <title>Complete genome sequence of Pirellula staleyi type strain (ATCC 27377).</title>
        <authorList>
            <person name="Clum A."/>
            <person name="Tindall B.J."/>
            <person name="Sikorski J."/>
            <person name="Ivanova N."/>
            <person name="Mavrommatis K."/>
            <person name="Lucas S."/>
            <person name="Glavina del Rio T."/>
            <person name="Nolan M."/>
            <person name="Chen F."/>
            <person name="Tice H."/>
            <person name="Pitluck S."/>
            <person name="Cheng J.F."/>
            <person name="Chertkov O."/>
            <person name="Brettin T."/>
            <person name="Han C."/>
            <person name="Detter J.C."/>
            <person name="Kuske C."/>
            <person name="Bruce D."/>
            <person name="Goodwin L."/>
            <person name="Ovchinikova G."/>
            <person name="Pati A."/>
            <person name="Mikhailova N."/>
            <person name="Chen A."/>
            <person name="Palaniappan K."/>
            <person name="Land M."/>
            <person name="Hauser L."/>
            <person name="Chang Y.J."/>
            <person name="Jeffries C.D."/>
            <person name="Chain P."/>
            <person name="Rohde M."/>
            <person name="Goker M."/>
            <person name="Bristow J."/>
            <person name="Eisen J.A."/>
            <person name="Markowitz V."/>
            <person name="Hugenholtz P."/>
            <person name="Kyrpides N.C."/>
            <person name="Klenk H.P."/>
            <person name="Lapidus A."/>
        </authorList>
    </citation>
    <scope>NUCLEOTIDE SEQUENCE [LARGE SCALE GENOMIC DNA]</scope>
    <source>
        <strain evidence="3">ATCC 27377 / DSM 6068 / ICPB 4128</strain>
    </source>
</reference>
<feature type="region of interest" description="Disordered" evidence="1">
    <location>
        <begin position="24"/>
        <end position="46"/>
    </location>
</feature>
<dbReference type="EMBL" id="CP001848">
    <property type="protein sequence ID" value="ADB17950.1"/>
    <property type="molecule type" value="Genomic_DNA"/>
</dbReference>
<proteinExistence type="predicted"/>